<name>A0A504YTB4_FASGI</name>
<evidence type="ECO:0000313" key="14">
    <source>
        <dbReference type="EMBL" id="TPP63436.1"/>
    </source>
</evidence>
<dbReference type="Gene3D" id="3.90.550.10">
    <property type="entry name" value="Spore Coat Polysaccharide Biosynthesis Protein SpsA, Chain A"/>
    <property type="match status" value="1"/>
</dbReference>
<keyword evidence="10 11" id="KW-0325">Glycoprotein</keyword>
<evidence type="ECO:0000259" key="12">
    <source>
        <dbReference type="Pfam" id="PF02709"/>
    </source>
</evidence>
<feature type="transmembrane region" description="Helical" evidence="11">
    <location>
        <begin position="19"/>
        <end position="37"/>
    </location>
</feature>
<evidence type="ECO:0000256" key="2">
    <source>
        <dbReference type="ARBA" id="ARBA00004922"/>
    </source>
</evidence>
<dbReference type="OrthoDB" id="10016069at2759"/>
<proteinExistence type="inferred from homology"/>
<evidence type="ECO:0000256" key="8">
    <source>
        <dbReference type="ARBA" id="ARBA00022989"/>
    </source>
</evidence>
<evidence type="ECO:0000256" key="1">
    <source>
        <dbReference type="ARBA" id="ARBA00004606"/>
    </source>
</evidence>
<dbReference type="InterPro" id="IPR029044">
    <property type="entry name" value="Nucleotide-diphossugar_trans"/>
</dbReference>
<dbReference type="Pfam" id="PF13733">
    <property type="entry name" value="Glyco_transf_7N"/>
    <property type="match status" value="1"/>
</dbReference>
<dbReference type="PANTHER" id="PTHR19300:SF57">
    <property type="entry name" value="BETA-1,4-N-ACETYLGALACTOSAMINYLTRANSFERASE"/>
    <property type="match status" value="1"/>
</dbReference>
<dbReference type="Proteomes" id="UP000316759">
    <property type="component" value="Unassembled WGS sequence"/>
</dbReference>
<keyword evidence="8 11" id="KW-1133">Transmembrane helix</keyword>
<keyword evidence="6 11" id="KW-0812">Transmembrane</keyword>
<dbReference type="GO" id="GO:0005975">
    <property type="term" value="P:carbohydrate metabolic process"/>
    <property type="evidence" value="ECO:0007669"/>
    <property type="project" value="InterPro"/>
</dbReference>
<evidence type="ECO:0000256" key="9">
    <source>
        <dbReference type="ARBA" id="ARBA00023136"/>
    </source>
</evidence>
<dbReference type="InterPro" id="IPR027791">
    <property type="entry name" value="Galactosyl_T_C"/>
</dbReference>
<comment type="pathway">
    <text evidence="2 11">Protein modification; protein glycosylation.</text>
</comment>
<dbReference type="PRINTS" id="PR02050">
    <property type="entry name" value="B14GALTRFASE"/>
</dbReference>
<dbReference type="AlphaFoldDB" id="A0A504YTB4"/>
<evidence type="ECO:0000256" key="10">
    <source>
        <dbReference type="ARBA" id="ARBA00023180"/>
    </source>
</evidence>
<dbReference type="GO" id="GO:0005794">
    <property type="term" value="C:Golgi apparatus"/>
    <property type="evidence" value="ECO:0007669"/>
    <property type="project" value="TreeGrafter"/>
</dbReference>
<reference evidence="14 15" key="1">
    <citation type="submission" date="2019-04" db="EMBL/GenBank/DDBJ databases">
        <title>Annotation for the trematode Fasciola gigantica.</title>
        <authorList>
            <person name="Choi Y.-J."/>
        </authorList>
    </citation>
    <scope>NUCLEOTIDE SEQUENCE [LARGE SCALE GENOMIC DNA]</scope>
    <source>
        <strain evidence="14">Uganda_cow_1</strain>
    </source>
</reference>
<protein>
    <recommendedName>
        <fullName evidence="11">Beta-1,4-galactosyltransferase</fullName>
        <ecNumber evidence="11">2.4.1.-</ecNumber>
    </recommendedName>
</protein>
<accession>A0A504YTB4</accession>
<evidence type="ECO:0000256" key="4">
    <source>
        <dbReference type="ARBA" id="ARBA00022676"/>
    </source>
</evidence>
<feature type="domain" description="Galactosyltransferase N-terminal" evidence="13">
    <location>
        <begin position="133"/>
        <end position="217"/>
    </location>
</feature>
<keyword evidence="7 11" id="KW-0735">Signal-anchor</keyword>
<comment type="similarity">
    <text evidence="3 11">Belongs to the glycosyltransferase 7 family.</text>
</comment>
<dbReference type="GO" id="GO:0016020">
    <property type="term" value="C:membrane"/>
    <property type="evidence" value="ECO:0007669"/>
    <property type="project" value="UniProtKB-SubCell"/>
</dbReference>
<dbReference type="EMBL" id="SUNJ01005674">
    <property type="protein sequence ID" value="TPP63436.1"/>
    <property type="molecule type" value="Genomic_DNA"/>
</dbReference>
<keyword evidence="15" id="KW-1185">Reference proteome</keyword>
<evidence type="ECO:0000256" key="5">
    <source>
        <dbReference type="ARBA" id="ARBA00022679"/>
    </source>
</evidence>
<dbReference type="GO" id="GO:0008378">
    <property type="term" value="F:galactosyltransferase activity"/>
    <property type="evidence" value="ECO:0007669"/>
    <property type="project" value="TreeGrafter"/>
</dbReference>
<gene>
    <name evidence="14" type="ORF">FGIG_07953</name>
</gene>
<evidence type="ECO:0000256" key="3">
    <source>
        <dbReference type="ARBA" id="ARBA00005735"/>
    </source>
</evidence>
<keyword evidence="5 11" id="KW-0808">Transferase</keyword>
<sequence>MPTATHVHRFASPRKVRQWCLVLLVFVVIVLLIKTWPKSIITSIRYRDSHELFKHRTDQLLRKEFVGLIRDDIPAVEDVGEAMLNEWTVLENQFCAQIFSNRSYSFATDACRYSCEHKDYGTGTSDEYGRRNLVVIPFRDRHEHLKQLVPRLEHILQKQKICYLIVVSEQIGTEPFNKGMLMNAAFVEALRLFPFHCITLHDVDLLALSDDTPYGCPTFPQHTSVHIDKFRNRLPYIELVGGILSLPIKVFLRVNGFSNLYWGWGAEDDDMYERLTANGIPVTRPDPTVSMFKMLRHSPSPSFPLRLRYVSFIRAIDWQNCFYLTHPKKKKKKEKKKKKI</sequence>
<evidence type="ECO:0000259" key="13">
    <source>
        <dbReference type="Pfam" id="PF13733"/>
    </source>
</evidence>
<dbReference type="SUPFAM" id="SSF53448">
    <property type="entry name" value="Nucleotide-diphospho-sugar transferases"/>
    <property type="match status" value="1"/>
</dbReference>
<comment type="function">
    <text evidence="11">Catalyses the transfer of galactose onto proteins or lipids.</text>
</comment>
<organism evidence="14 15">
    <name type="scientific">Fasciola gigantica</name>
    <name type="common">Giant liver fluke</name>
    <dbReference type="NCBI Taxonomy" id="46835"/>
    <lineage>
        <taxon>Eukaryota</taxon>
        <taxon>Metazoa</taxon>
        <taxon>Spiralia</taxon>
        <taxon>Lophotrochozoa</taxon>
        <taxon>Platyhelminthes</taxon>
        <taxon>Trematoda</taxon>
        <taxon>Digenea</taxon>
        <taxon>Plagiorchiida</taxon>
        <taxon>Echinostomata</taxon>
        <taxon>Echinostomatoidea</taxon>
        <taxon>Fasciolidae</taxon>
        <taxon>Fasciola</taxon>
    </lineage>
</organism>
<comment type="caution">
    <text evidence="14">The sequence shown here is derived from an EMBL/GenBank/DDBJ whole genome shotgun (WGS) entry which is preliminary data.</text>
</comment>
<keyword evidence="9 11" id="KW-0472">Membrane</keyword>
<dbReference type="STRING" id="46835.A0A504YTB4"/>
<evidence type="ECO:0000313" key="15">
    <source>
        <dbReference type="Proteomes" id="UP000316759"/>
    </source>
</evidence>
<evidence type="ECO:0000256" key="6">
    <source>
        <dbReference type="ARBA" id="ARBA00022692"/>
    </source>
</evidence>
<evidence type="ECO:0000256" key="11">
    <source>
        <dbReference type="RuleBase" id="RU368121"/>
    </source>
</evidence>
<dbReference type="PANTHER" id="PTHR19300">
    <property type="entry name" value="BETA-1,4-GALACTOSYLTRANSFERASE"/>
    <property type="match status" value="1"/>
</dbReference>
<keyword evidence="4 11" id="KW-0328">Glycosyltransferase</keyword>
<dbReference type="EC" id="2.4.1.-" evidence="11"/>
<dbReference type="Pfam" id="PF02709">
    <property type="entry name" value="Glyco_transf_7C"/>
    <property type="match status" value="1"/>
</dbReference>
<evidence type="ECO:0000256" key="7">
    <source>
        <dbReference type="ARBA" id="ARBA00022968"/>
    </source>
</evidence>
<dbReference type="InterPro" id="IPR003859">
    <property type="entry name" value="Galactosyl_T"/>
</dbReference>
<dbReference type="InterPro" id="IPR027995">
    <property type="entry name" value="Galactosyl_T_N"/>
</dbReference>
<feature type="domain" description="Galactosyltransferase C-terminal" evidence="12">
    <location>
        <begin position="222"/>
        <end position="297"/>
    </location>
</feature>
<comment type="subcellular location">
    <subcellularLocation>
        <location evidence="1">Membrane</location>
        <topology evidence="1">Single-pass type II membrane protein</topology>
    </subcellularLocation>
</comment>
<dbReference type="UniPathway" id="UPA00378"/>